<dbReference type="InterPro" id="IPR011009">
    <property type="entry name" value="Kinase-like_dom_sf"/>
</dbReference>
<proteinExistence type="predicted"/>
<feature type="region of interest" description="Disordered" evidence="1">
    <location>
        <begin position="367"/>
        <end position="395"/>
    </location>
</feature>
<gene>
    <name evidence="2" type="ORF">SM116_11655</name>
</gene>
<accession>A0ABZ0SJT9</accession>
<protein>
    <submittedName>
        <fullName evidence="2">Aminoglycoside phosphotransferase</fullName>
    </submittedName>
</protein>
<organism evidence="2 3">
    <name type="scientific">Microbacterium rhizosphaerae</name>
    <dbReference type="NCBI Taxonomy" id="1678237"/>
    <lineage>
        <taxon>Bacteria</taxon>
        <taxon>Bacillati</taxon>
        <taxon>Actinomycetota</taxon>
        <taxon>Actinomycetes</taxon>
        <taxon>Micrococcales</taxon>
        <taxon>Microbacteriaceae</taxon>
        <taxon>Microbacterium</taxon>
    </lineage>
</organism>
<sequence length="466" mass="48116">MARSPLTLAASVTSALPRVGVVSVGALTDGGTGRYDSAIAELDDGRRVIVRASTDDAAAATLTAQARALRALTPGVRGLLPFAAPQLLGEADLDSGRAVVVDFIAGYHVDAAHVPAGPGAATALGEAIAAVHALPTTVVRSEGLTALTPDQSRGEVVRLVDRAEQTRRAPAALIARWRQALAASHLWRFEGSVVLGGVDSVDFLFADGPQGLHIAALLEWSGLAVGDPAIDLRWTSSAPAAAADVFEAYAGALHRAPDAGLRMRARMYAELEFAKWLLHGVEEDDEEVVEDAVALLTALADGVSADSLVADTESDVEDALAILGRVAPAATAAIDTSMQTDAYDADALSEYLETDDLTATVGRTAAPSDSAAEEAITADSPVPPVSATRPEDTQPIDPTELVALAERAVAGLRPTDGAALQVLDDSPGVPVVAPLIADEIDPVADQADAERASRAALHRWARSDSE</sequence>
<dbReference type="SUPFAM" id="SSF56112">
    <property type="entry name" value="Protein kinase-like (PK-like)"/>
    <property type="match status" value="1"/>
</dbReference>
<evidence type="ECO:0000313" key="3">
    <source>
        <dbReference type="Proteomes" id="UP001323798"/>
    </source>
</evidence>
<evidence type="ECO:0000313" key="2">
    <source>
        <dbReference type="EMBL" id="WPR88430.1"/>
    </source>
</evidence>
<dbReference type="RefSeq" id="WP_320941150.1">
    <property type="nucleotide sequence ID" value="NZ_BAABEU010000006.1"/>
</dbReference>
<dbReference type="EMBL" id="CP139368">
    <property type="protein sequence ID" value="WPR88430.1"/>
    <property type="molecule type" value="Genomic_DNA"/>
</dbReference>
<reference evidence="2 3" key="1">
    <citation type="submission" date="2023-11" db="EMBL/GenBank/DDBJ databases">
        <title>Genome sequence of Microbacterium rhizosphaerae KACC 19337.</title>
        <authorList>
            <person name="Choi H."/>
            <person name="Kim S."/>
            <person name="Kim Y."/>
            <person name="Kwon S.-W."/>
            <person name="Heo J."/>
        </authorList>
    </citation>
    <scope>NUCLEOTIDE SEQUENCE [LARGE SCALE GENOMIC DNA]</scope>
    <source>
        <strain evidence="2 3">KACC 19337</strain>
    </source>
</reference>
<dbReference type="Gene3D" id="3.90.1200.10">
    <property type="match status" value="1"/>
</dbReference>
<evidence type="ECO:0000256" key="1">
    <source>
        <dbReference type="SAM" id="MobiDB-lite"/>
    </source>
</evidence>
<keyword evidence="3" id="KW-1185">Reference proteome</keyword>
<dbReference type="Proteomes" id="UP001323798">
    <property type="component" value="Chromosome"/>
</dbReference>
<name>A0ABZ0SJT9_9MICO</name>